<feature type="domain" description="GGDEF" evidence="3">
    <location>
        <begin position="318"/>
        <end position="451"/>
    </location>
</feature>
<dbReference type="InterPro" id="IPR000700">
    <property type="entry name" value="PAS-assoc_C"/>
</dbReference>
<dbReference type="InterPro" id="IPR035965">
    <property type="entry name" value="PAS-like_dom_sf"/>
</dbReference>
<dbReference type="InterPro" id="IPR052155">
    <property type="entry name" value="Biofilm_reg_signaling"/>
</dbReference>
<proteinExistence type="predicted"/>
<evidence type="ECO:0000313" key="5">
    <source>
        <dbReference type="Proteomes" id="UP001057498"/>
    </source>
</evidence>
<dbReference type="InterPro" id="IPR029787">
    <property type="entry name" value="Nucleotide_cyclase"/>
</dbReference>
<keyword evidence="5" id="KW-1185">Reference proteome</keyword>
<dbReference type="PROSITE" id="PS50113">
    <property type="entry name" value="PAC"/>
    <property type="match status" value="1"/>
</dbReference>
<dbReference type="RefSeq" id="WP_251972168.1">
    <property type="nucleotide sequence ID" value="NZ_AP025730.1"/>
</dbReference>
<dbReference type="CDD" id="cd01949">
    <property type="entry name" value="GGDEF"/>
    <property type="match status" value="1"/>
</dbReference>
<dbReference type="PANTHER" id="PTHR44757">
    <property type="entry name" value="DIGUANYLATE CYCLASE DGCP"/>
    <property type="match status" value="1"/>
</dbReference>
<dbReference type="InterPro" id="IPR013656">
    <property type="entry name" value="PAS_4"/>
</dbReference>
<dbReference type="Gene3D" id="3.30.450.20">
    <property type="entry name" value="PAS domain"/>
    <property type="match status" value="2"/>
</dbReference>
<sequence length="463" mass="51432">MHHLLDTIDFGLLVLDRDARIVMANRWVRERMRSVPEPVGRRLADVWGGSIDPRLLFAVRECLEFGHSLRLSHAFHPVPLPLFRPGDAGDERMRHAVDVIATLPPQGSPEGARQGNGALQCVLQIRDMSEIARRERLLKDQARQLRIELQRATEVQQELARQSLRFRELARQASVGLFETDAQGQLSYCNERCAQMLHVDALAQLGRHWLNMLPGDDVARLGPRWNAASSAQVRFADELCLGASGAETWLRIEAGPILDAHRLPAGFIGTVTDVTEFREHARRNEYRANHDALTGLVNRERFAERVHAAIAEAQRLGQRVAILFLDLNHFKQINDEHGHAVGDTALKAAAQRMRRCLRSDDMVARLGGDEFAALIPNAPEDASLERILGKLSKAIALPLNVGSCCLRIGCSVGMAIYPDHAADPASLLAHADEQMYQRKRQAHAAAAAGAAPRLRLVEEAPLR</sequence>
<keyword evidence="1" id="KW-0175">Coiled coil</keyword>
<dbReference type="PANTHER" id="PTHR44757:SF2">
    <property type="entry name" value="BIOFILM ARCHITECTURE MAINTENANCE PROTEIN MBAA"/>
    <property type="match status" value="1"/>
</dbReference>
<dbReference type="SUPFAM" id="SSF55073">
    <property type="entry name" value="Nucleotide cyclase"/>
    <property type="match status" value="1"/>
</dbReference>
<dbReference type="Proteomes" id="UP001057498">
    <property type="component" value="Chromosome"/>
</dbReference>
<dbReference type="SMART" id="SM00091">
    <property type="entry name" value="PAS"/>
    <property type="match status" value="2"/>
</dbReference>
<organism evidence="4 5">
    <name type="scientific">Sphaerotilus microaerophilus</name>
    <dbReference type="NCBI Taxonomy" id="2914710"/>
    <lineage>
        <taxon>Bacteria</taxon>
        <taxon>Pseudomonadati</taxon>
        <taxon>Pseudomonadota</taxon>
        <taxon>Betaproteobacteria</taxon>
        <taxon>Burkholderiales</taxon>
        <taxon>Sphaerotilaceae</taxon>
        <taxon>Sphaerotilus</taxon>
    </lineage>
</organism>
<dbReference type="InterPro" id="IPR043128">
    <property type="entry name" value="Rev_trsase/Diguanyl_cyclase"/>
</dbReference>
<dbReference type="CDD" id="cd00130">
    <property type="entry name" value="PAS"/>
    <property type="match status" value="1"/>
</dbReference>
<dbReference type="PROSITE" id="PS50887">
    <property type="entry name" value="GGDEF"/>
    <property type="match status" value="1"/>
</dbReference>
<evidence type="ECO:0000259" key="3">
    <source>
        <dbReference type="PROSITE" id="PS50887"/>
    </source>
</evidence>
<dbReference type="SMART" id="SM00267">
    <property type="entry name" value="GGDEF"/>
    <property type="match status" value="1"/>
</dbReference>
<feature type="coiled-coil region" evidence="1">
    <location>
        <begin position="135"/>
        <end position="172"/>
    </location>
</feature>
<dbReference type="NCBIfam" id="TIGR00254">
    <property type="entry name" value="GGDEF"/>
    <property type="match status" value="1"/>
</dbReference>
<protein>
    <recommendedName>
        <fullName evidence="6">Diguanylate cyclase</fullName>
    </recommendedName>
</protein>
<evidence type="ECO:0000256" key="1">
    <source>
        <dbReference type="SAM" id="Coils"/>
    </source>
</evidence>
<dbReference type="Pfam" id="PF13188">
    <property type="entry name" value="PAS_8"/>
    <property type="match status" value="1"/>
</dbReference>
<dbReference type="InterPro" id="IPR000014">
    <property type="entry name" value="PAS"/>
</dbReference>
<evidence type="ECO:0008006" key="6">
    <source>
        <dbReference type="Google" id="ProtNLM"/>
    </source>
</evidence>
<dbReference type="NCBIfam" id="TIGR00229">
    <property type="entry name" value="sensory_box"/>
    <property type="match status" value="1"/>
</dbReference>
<name>A0ABM7YHU2_9BURK</name>
<evidence type="ECO:0000313" key="4">
    <source>
        <dbReference type="EMBL" id="BDI03924.1"/>
    </source>
</evidence>
<reference evidence="4" key="1">
    <citation type="submission" date="2022-04" db="EMBL/GenBank/DDBJ databases">
        <title>Whole genome sequence of Sphaerotilus sp. FB-5.</title>
        <authorList>
            <person name="Takeda M."/>
            <person name="Narihara S."/>
            <person name="Akimoto M."/>
            <person name="Akimoto R."/>
            <person name="Nishiyashiki S."/>
            <person name="Murakami T."/>
        </authorList>
    </citation>
    <scope>NUCLEOTIDE SEQUENCE</scope>
    <source>
        <strain evidence="4">FB-5</strain>
    </source>
</reference>
<dbReference type="SUPFAM" id="SSF55785">
    <property type="entry name" value="PYP-like sensor domain (PAS domain)"/>
    <property type="match status" value="2"/>
</dbReference>
<evidence type="ECO:0000259" key="2">
    <source>
        <dbReference type="PROSITE" id="PS50113"/>
    </source>
</evidence>
<dbReference type="Pfam" id="PF08448">
    <property type="entry name" value="PAS_4"/>
    <property type="match status" value="1"/>
</dbReference>
<gene>
    <name evidence="4" type="ORF">CATMQ487_08940</name>
</gene>
<accession>A0ABM7YHU2</accession>
<feature type="domain" description="PAC" evidence="2">
    <location>
        <begin position="229"/>
        <end position="286"/>
    </location>
</feature>
<dbReference type="Pfam" id="PF00990">
    <property type="entry name" value="GGDEF"/>
    <property type="match status" value="1"/>
</dbReference>
<dbReference type="InterPro" id="IPR000160">
    <property type="entry name" value="GGDEF_dom"/>
</dbReference>
<dbReference type="Gene3D" id="3.30.70.270">
    <property type="match status" value="1"/>
</dbReference>
<dbReference type="EMBL" id="AP025730">
    <property type="protein sequence ID" value="BDI03924.1"/>
    <property type="molecule type" value="Genomic_DNA"/>
</dbReference>